<dbReference type="InterPro" id="IPR025474">
    <property type="entry name" value="DUF4325"/>
</dbReference>
<proteinExistence type="predicted"/>
<sequence>MEYIKILIAKDFSKTPGPRYKKEGSFSAELFLEQILEKKFTDILEKKDKKIIIDLDGTLGYGTSFLEETFGGLARKYGADKVSEKIEVASKEEPWLLEDIKSYIEDVKKQS</sequence>
<dbReference type="STRING" id="1802229.A2401_01220"/>
<organism evidence="2 3">
    <name type="scientific">Candidatus Staskawiczbacteria bacterium RIFOXYC1_FULL_38_18</name>
    <dbReference type="NCBI Taxonomy" id="1802229"/>
    <lineage>
        <taxon>Bacteria</taxon>
        <taxon>Candidatus Staskawicziibacteriota</taxon>
    </lineage>
</organism>
<dbReference type="Pfam" id="PF14213">
    <property type="entry name" value="DUF4325"/>
    <property type="match status" value="1"/>
</dbReference>
<evidence type="ECO:0000313" key="3">
    <source>
        <dbReference type="Proteomes" id="UP000177751"/>
    </source>
</evidence>
<evidence type="ECO:0000259" key="1">
    <source>
        <dbReference type="Pfam" id="PF14213"/>
    </source>
</evidence>
<reference evidence="2 3" key="1">
    <citation type="journal article" date="2016" name="Nat. Commun.">
        <title>Thousands of microbial genomes shed light on interconnected biogeochemical processes in an aquifer system.</title>
        <authorList>
            <person name="Anantharaman K."/>
            <person name="Brown C.T."/>
            <person name="Hug L.A."/>
            <person name="Sharon I."/>
            <person name="Castelle C.J."/>
            <person name="Probst A.J."/>
            <person name="Thomas B.C."/>
            <person name="Singh A."/>
            <person name="Wilkins M.J."/>
            <person name="Karaoz U."/>
            <person name="Brodie E.L."/>
            <person name="Williams K.H."/>
            <person name="Hubbard S.S."/>
            <person name="Banfield J.F."/>
        </authorList>
    </citation>
    <scope>NUCLEOTIDE SEQUENCE [LARGE SCALE GENOMIC DNA]</scope>
</reference>
<name>A0A1G2JDP4_9BACT</name>
<feature type="domain" description="DUF4325" evidence="1">
    <location>
        <begin position="39"/>
        <end position="91"/>
    </location>
</feature>
<comment type="caution">
    <text evidence="2">The sequence shown here is derived from an EMBL/GenBank/DDBJ whole genome shotgun (WGS) entry which is preliminary data.</text>
</comment>
<dbReference type="AlphaFoldDB" id="A0A1G2JDP4"/>
<gene>
    <name evidence="2" type="ORF">A2401_01220</name>
</gene>
<protein>
    <submittedName>
        <fullName evidence="2">DUF4325 domain-containing protein</fullName>
    </submittedName>
</protein>
<dbReference type="EMBL" id="MHPP01000014">
    <property type="protein sequence ID" value="OGZ84651.1"/>
    <property type="molecule type" value="Genomic_DNA"/>
</dbReference>
<accession>A0A1G2JDP4</accession>
<dbReference type="Proteomes" id="UP000177751">
    <property type="component" value="Unassembled WGS sequence"/>
</dbReference>
<evidence type="ECO:0000313" key="2">
    <source>
        <dbReference type="EMBL" id="OGZ84651.1"/>
    </source>
</evidence>